<name>A0ABW8KVG0_9GAMM</name>
<comment type="caution">
    <text evidence="2">The sequence shown here is derived from an EMBL/GenBank/DDBJ whole genome shotgun (WGS) entry which is preliminary data.</text>
</comment>
<dbReference type="PROSITE" id="PS51186">
    <property type="entry name" value="GNAT"/>
    <property type="match status" value="1"/>
</dbReference>
<dbReference type="EMBL" id="JBJDOT010000001">
    <property type="protein sequence ID" value="MFK3862550.1"/>
    <property type="molecule type" value="Genomic_DNA"/>
</dbReference>
<dbReference type="SUPFAM" id="SSF55729">
    <property type="entry name" value="Acyl-CoA N-acyltransferases (Nat)"/>
    <property type="match status" value="1"/>
</dbReference>
<feature type="domain" description="N-acetyltransferase" evidence="1">
    <location>
        <begin position="3"/>
        <end position="161"/>
    </location>
</feature>
<proteinExistence type="predicted"/>
<evidence type="ECO:0000259" key="1">
    <source>
        <dbReference type="PROSITE" id="PS51186"/>
    </source>
</evidence>
<dbReference type="Gene3D" id="3.40.630.30">
    <property type="match status" value="1"/>
</dbReference>
<gene>
    <name evidence="2" type="ORF">ACI2JU_01525</name>
</gene>
<dbReference type="Proteomes" id="UP001620262">
    <property type="component" value="Unassembled WGS sequence"/>
</dbReference>
<dbReference type="InterPro" id="IPR000182">
    <property type="entry name" value="GNAT_dom"/>
</dbReference>
<organism evidence="2 3">
    <name type="scientific">Pseudoalteromonas rhizosphaerae</name>
    <dbReference type="NCBI Taxonomy" id="2518973"/>
    <lineage>
        <taxon>Bacteria</taxon>
        <taxon>Pseudomonadati</taxon>
        <taxon>Pseudomonadota</taxon>
        <taxon>Gammaproteobacteria</taxon>
        <taxon>Alteromonadales</taxon>
        <taxon>Pseudoalteromonadaceae</taxon>
        <taxon>Pseudoalteromonas</taxon>
    </lineage>
</organism>
<dbReference type="Pfam" id="PF13508">
    <property type="entry name" value="Acetyltransf_7"/>
    <property type="match status" value="1"/>
</dbReference>
<protein>
    <submittedName>
        <fullName evidence="2">GNAT family N-acetyltransferase</fullName>
    </submittedName>
</protein>
<keyword evidence="3" id="KW-1185">Reference proteome</keyword>
<sequence length="184" mass="21885">MMITFRPLNKHDFNYSKVIDLFFEAFPKVHRLPEWLVKYRMRNGKNGFDIIYDNNKWVGFLYTKEYKQIICVKFFAISELLRSSGYGSKVMDSMNEKHSNKRIVLTIEELDEKTENYQQRVKRKAFYEKNGFSSTGFIIKEPAERQEVLIRGGTISKEEIEAMYKHFLGNLLFSLLKIEVLKIE</sequence>
<reference evidence="2 3" key="1">
    <citation type="submission" date="2024-11" db="EMBL/GenBank/DDBJ databases">
        <title>The Natural Products Discovery Center: Release of the First 8490 Sequenced Strains for Exploring Actinobacteria Biosynthetic Diversity.</title>
        <authorList>
            <person name="Kalkreuter E."/>
            <person name="Kautsar S.A."/>
            <person name="Yang D."/>
            <person name="Bader C.D."/>
            <person name="Teijaro C.N."/>
            <person name="Fluegel L."/>
            <person name="Davis C.M."/>
            <person name="Simpson J.R."/>
            <person name="Lauterbach L."/>
            <person name="Steele A.D."/>
            <person name="Gui C."/>
            <person name="Meng S."/>
            <person name="Li G."/>
            <person name="Viehrig K."/>
            <person name="Ye F."/>
            <person name="Su P."/>
            <person name="Kiefer A.F."/>
            <person name="Nichols A."/>
            <person name="Cepeda A.J."/>
            <person name="Yan W."/>
            <person name="Fan B."/>
            <person name="Jiang Y."/>
            <person name="Adhikari A."/>
            <person name="Zheng C.-J."/>
            <person name="Schuster L."/>
            <person name="Cowan T.M."/>
            <person name="Smanski M.J."/>
            <person name="Chevrette M.G."/>
            <person name="De Carvalho L.P.S."/>
            <person name="Shen B."/>
        </authorList>
    </citation>
    <scope>NUCLEOTIDE SEQUENCE [LARGE SCALE GENOMIC DNA]</scope>
    <source>
        <strain evidence="2 3">NPDC078403</strain>
    </source>
</reference>
<evidence type="ECO:0000313" key="2">
    <source>
        <dbReference type="EMBL" id="MFK3862550.1"/>
    </source>
</evidence>
<dbReference type="InterPro" id="IPR016181">
    <property type="entry name" value="Acyl_CoA_acyltransferase"/>
</dbReference>
<accession>A0ABW8KVG0</accession>
<dbReference type="RefSeq" id="WP_182719342.1">
    <property type="nucleotide sequence ID" value="NZ_JBJDOT010000001.1"/>
</dbReference>
<evidence type="ECO:0000313" key="3">
    <source>
        <dbReference type="Proteomes" id="UP001620262"/>
    </source>
</evidence>